<keyword evidence="2" id="KW-0813">Transport</keyword>
<reference evidence="9 10" key="1">
    <citation type="submission" date="2016-11" db="EMBL/GenBank/DDBJ databases">
        <authorList>
            <person name="Varghese N."/>
            <person name="Submissions S."/>
        </authorList>
    </citation>
    <scope>NUCLEOTIDE SEQUENCE [LARGE SCALE GENOMIC DNA]</scope>
    <source>
        <strain evidence="9 10">DSM 1</strain>
    </source>
</reference>
<accession>A0A8B4BY85</accession>
<proteinExistence type="predicted"/>
<evidence type="ECO:0000256" key="4">
    <source>
        <dbReference type="ARBA" id="ARBA00022692"/>
    </source>
</evidence>
<keyword evidence="4 8" id="KW-0812">Transmembrane</keyword>
<comment type="caution">
    <text evidence="9">The sequence shown here is derived from an EMBL/GenBank/DDBJ whole genome shotgun (WGS) entry which is preliminary data.</text>
</comment>
<dbReference type="Proteomes" id="UP000184029">
    <property type="component" value="Unassembled WGS sequence"/>
</dbReference>
<organism evidence="9 10">
    <name type="scientific">Heyndrickxia coagulans DSM 1 = ATCC 7050</name>
    <dbReference type="NCBI Taxonomy" id="1121088"/>
    <lineage>
        <taxon>Bacteria</taxon>
        <taxon>Bacillati</taxon>
        <taxon>Bacillota</taxon>
        <taxon>Bacilli</taxon>
        <taxon>Bacillales</taxon>
        <taxon>Bacillaceae</taxon>
        <taxon>Heyndrickxia</taxon>
    </lineage>
</organism>
<evidence type="ECO:0000256" key="3">
    <source>
        <dbReference type="ARBA" id="ARBA00022475"/>
    </source>
</evidence>
<evidence type="ECO:0000256" key="2">
    <source>
        <dbReference type="ARBA" id="ARBA00022448"/>
    </source>
</evidence>
<dbReference type="EMBL" id="FQUB01000083">
    <property type="protein sequence ID" value="SHF87616.1"/>
    <property type="molecule type" value="Genomic_DNA"/>
</dbReference>
<dbReference type="SUPFAM" id="SSF118215">
    <property type="entry name" value="Proton glutamate symport protein"/>
    <property type="match status" value="1"/>
</dbReference>
<dbReference type="GO" id="GO:0006835">
    <property type="term" value="P:dicarboxylic acid transport"/>
    <property type="evidence" value="ECO:0007669"/>
    <property type="project" value="TreeGrafter"/>
</dbReference>
<dbReference type="RefSeq" id="WP_029142951.1">
    <property type="nucleotide sequence ID" value="NZ_ALAS01000180.1"/>
</dbReference>
<feature type="transmembrane region" description="Helical" evidence="8">
    <location>
        <begin position="36"/>
        <end position="55"/>
    </location>
</feature>
<evidence type="ECO:0000313" key="10">
    <source>
        <dbReference type="Proteomes" id="UP000184029"/>
    </source>
</evidence>
<dbReference type="PROSITE" id="PS00713">
    <property type="entry name" value="NA_DICARBOXYL_SYMP_1"/>
    <property type="match status" value="1"/>
</dbReference>
<dbReference type="PROSITE" id="PS00714">
    <property type="entry name" value="NA_DICARBOXYL_SYMP_2"/>
    <property type="match status" value="1"/>
</dbReference>
<evidence type="ECO:0000256" key="7">
    <source>
        <dbReference type="ARBA" id="ARBA00023136"/>
    </source>
</evidence>
<feature type="transmembrane region" description="Helical" evidence="8">
    <location>
        <begin position="75"/>
        <end position="96"/>
    </location>
</feature>
<keyword evidence="5" id="KW-0769">Symport</keyword>
<feature type="transmembrane region" description="Helical" evidence="8">
    <location>
        <begin position="285"/>
        <end position="313"/>
    </location>
</feature>
<dbReference type="PANTHER" id="PTHR42865">
    <property type="entry name" value="PROTON/GLUTAMATE-ASPARTATE SYMPORTER"/>
    <property type="match status" value="1"/>
</dbReference>
<evidence type="ECO:0000256" key="8">
    <source>
        <dbReference type="SAM" id="Phobius"/>
    </source>
</evidence>
<dbReference type="GeneID" id="29813029"/>
<dbReference type="PANTHER" id="PTHR42865:SF7">
    <property type="entry name" value="PROTON_GLUTAMATE-ASPARTATE SYMPORTER"/>
    <property type="match status" value="1"/>
</dbReference>
<protein>
    <submittedName>
        <fullName evidence="9">Proton glutamate symport protein</fullName>
    </submittedName>
</protein>
<dbReference type="PRINTS" id="PR00173">
    <property type="entry name" value="EDTRNSPORT"/>
</dbReference>
<dbReference type="AlphaFoldDB" id="A0A8B4BY85"/>
<comment type="subcellular location">
    <subcellularLocation>
        <location evidence="1">Cell membrane</location>
        <topology evidence="1">Multi-pass membrane protein</topology>
    </subcellularLocation>
</comment>
<dbReference type="FunFam" id="1.10.3860.10:FF:000001">
    <property type="entry name" value="C4-dicarboxylate transport protein"/>
    <property type="match status" value="1"/>
</dbReference>
<keyword evidence="7 8" id="KW-0472">Membrane</keyword>
<feature type="transmembrane region" description="Helical" evidence="8">
    <location>
        <begin position="146"/>
        <end position="167"/>
    </location>
</feature>
<keyword evidence="6 8" id="KW-1133">Transmembrane helix</keyword>
<name>A0A8B4BY85_HEYCO</name>
<feature type="transmembrane region" description="Helical" evidence="8">
    <location>
        <begin position="219"/>
        <end position="241"/>
    </location>
</feature>
<evidence type="ECO:0000256" key="1">
    <source>
        <dbReference type="ARBA" id="ARBA00004651"/>
    </source>
</evidence>
<feature type="transmembrane region" description="Helical" evidence="8">
    <location>
        <begin position="188"/>
        <end position="213"/>
    </location>
</feature>
<feature type="transmembrane region" description="Helical" evidence="8">
    <location>
        <begin position="253"/>
        <end position="273"/>
    </location>
</feature>
<feature type="transmembrane region" description="Helical" evidence="8">
    <location>
        <begin position="348"/>
        <end position="370"/>
    </location>
</feature>
<dbReference type="InterPro" id="IPR001991">
    <property type="entry name" value="Na-dicarboxylate_symporter"/>
</dbReference>
<evidence type="ECO:0000256" key="6">
    <source>
        <dbReference type="ARBA" id="ARBA00022989"/>
    </source>
</evidence>
<dbReference type="InterPro" id="IPR036458">
    <property type="entry name" value="Na:dicarbo_symporter_sf"/>
</dbReference>
<dbReference type="Pfam" id="PF00375">
    <property type="entry name" value="SDF"/>
    <property type="match status" value="1"/>
</dbReference>
<sequence length="418" mass="44773">MKKFFAFQVMIGLILGAIIGAIFPDFGTKLRPVGDMFIHLIKMIVIPIVFTTIVVGASGGNGNMKKMGSLGLKTLIWFELVTTLILGIGLLLVNLLKPGVGVDLSHLAKTDISQVKANASTVVDFKTMIVNIIPNNIVNAMDQNNLLAVIFFAILFGVAAGAIGKAAEPALKFMESASKVMFKLTQMVMVTAPIGVFALMASSVGQFGISLFIPMAKLIGVVYLGLAIVIFGLFPLIAWMFKIPYFKVFRMVWDLFLITFSTTSTETVLPQLMERMEKFGCSKRVVSFVIPAGLSLNCDGSTLYLSVASIFIAQAFGIPMSLEQQLIVMAVLIATSKGIAAVPMGSLVVLLATATAVGLPAEGVAIIAGIDRVLDMARTACNTPGHCLASIVVSKWEKEFHPNEAFAARPETQSVRQS</sequence>
<dbReference type="GO" id="GO:0005886">
    <property type="term" value="C:plasma membrane"/>
    <property type="evidence" value="ECO:0007669"/>
    <property type="project" value="UniProtKB-SubCell"/>
</dbReference>
<dbReference type="Gene3D" id="1.10.3860.10">
    <property type="entry name" value="Sodium:dicarboxylate symporter"/>
    <property type="match status" value="1"/>
</dbReference>
<gene>
    <name evidence="9" type="ORF">SAMN02745208_02826</name>
</gene>
<keyword evidence="3" id="KW-1003">Cell membrane</keyword>
<dbReference type="GO" id="GO:0015293">
    <property type="term" value="F:symporter activity"/>
    <property type="evidence" value="ECO:0007669"/>
    <property type="project" value="UniProtKB-KW"/>
</dbReference>
<dbReference type="KEGG" id="bcoa:BF29_1714"/>
<evidence type="ECO:0000256" key="5">
    <source>
        <dbReference type="ARBA" id="ARBA00022847"/>
    </source>
</evidence>
<evidence type="ECO:0000313" key="9">
    <source>
        <dbReference type="EMBL" id="SHF87616.1"/>
    </source>
</evidence>
<dbReference type="InterPro" id="IPR018107">
    <property type="entry name" value="Na-dicarboxylate_symporter_CS"/>
</dbReference>